<keyword evidence="2" id="KW-0479">Metal-binding</keyword>
<keyword evidence="3" id="KW-0408">Iron</keyword>
<evidence type="ECO:0000313" key="6">
    <source>
        <dbReference type="EMBL" id="CUN34215.1"/>
    </source>
</evidence>
<dbReference type="SUPFAM" id="SSF102114">
    <property type="entry name" value="Radical SAM enzymes"/>
    <property type="match status" value="1"/>
</dbReference>
<dbReference type="InterPro" id="IPR023821">
    <property type="entry name" value="rSAM_TatD-assoc"/>
</dbReference>
<dbReference type="SFLD" id="SFLDG01111">
    <property type="entry name" value="Uncharacterised_Radical_SAM_Su"/>
    <property type="match status" value="1"/>
</dbReference>
<dbReference type="STRING" id="187979.ERS852385_00029"/>
<dbReference type="OrthoDB" id="6258756at2"/>
<reference evidence="6 7" key="1">
    <citation type="submission" date="2015-09" db="EMBL/GenBank/DDBJ databases">
        <authorList>
            <consortium name="Pathogen Informatics"/>
        </authorList>
    </citation>
    <scope>NUCLEOTIDE SEQUENCE [LARGE SCALE GENOMIC DNA]</scope>
    <source>
        <strain evidence="6 7">2789STDY5608828</strain>
    </source>
</reference>
<dbReference type="GO" id="GO:0046872">
    <property type="term" value="F:metal ion binding"/>
    <property type="evidence" value="ECO:0007669"/>
    <property type="project" value="UniProtKB-KW"/>
</dbReference>
<evidence type="ECO:0000256" key="1">
    <source>
        <dbReference type="ARBA" id="ARBA00022691"/>
    </source>
</evidence>
<dbReference type="InterPro" id="IPR058240">
    <property type="entry name" value="rSAM_sf"/>
</dbReference>
<keyword evidence="7" id="KW-1185">Reference proteome</keyword>
<dbReference type="eggNOG" id="COG0535">
    <property type="taxonomic scope" value="Bacteria"/>
</dbReference>
<dbReference type="Gene3D" id="3.20.20.70">
    <property type="entry name" value="Aldolase class I"/>
    <property type="match status" value="1"/>
</dbReference>
<dbReference type="EMBL" id="CYYU01000001">
    <property type="protein sequence ID" value="CUN34215.1"/>
    <property type="molecule type" value="Genomic_DNA"/>
</dbReference>
<dbReference type="SFLD" id="SFLDS00029">
    <property type="entry name" value="Radical_SAM"/>
    <property type="match status" value="1"/>
</dbReference>
<dbReference type="NCBIfam" id="TIGR04038">
    <property type="entry name" value="tatD_link_rSAM"/>
    <property type="match status" value="1"/>
</dbReference>
<proteinExistence type="predicted"/>
<dbReference type="Proteomes" id="UP000095546">
    <property type="component" value="Unassembled WGS sequence"/>
</dbReference>
<dbReference type="InterPro" id="IPR013785">
    <property type="entry name" value="Aldolase_TIM"/>
</dbReference>
<organism evidence="6 7">
    <name type="scientific">Mitsuokella jalaludinii</name>
    <dbReference type="NCBI Taxonomy" id="187979"/>
    <lineage>
        <taxon>Bacteria</taxon>
        <taxon>Bacillati</taxon>
        <taxon>Bacillota</taxon>
        <taxon>Negativicutes</taxon>
        <taxon>Selenomonadales</taxon>
        <taxon>Selenomonadaceae</taxon>
        <taxon>Mitsuokella</taxon>
    </lineage>
</organism>
<dbReference type="RefSeq" id="WP_055159844.1">
    <property type="nucleotide sequence ID" value="NZ_CABIWZ010000001.1"/>
</dbReference>
<dbReference type="AlphaFoldDB" id="A0A173W702"/>
<sequence>MIVYATHAGGKYLPLDESLRVQPEGKRNLYVNITNHCNCACTFCLRTMKHMAEQSSLWFKGKEPTVEEVKAALDTVPWDYIKEVVFCGFGEPTMRLDVLLELLRYVKQHHPELPTRLNTNGLGELENGREFASEFQGILDTVSISLNASNAERYFELTRAKFGVQSYDAMLTFAQHCKPYVPNVVLTIVDHVEGPEEIEKCRKICEERGLTLRVRPYEDS</sequence>
<evidence type="ECO:0000259" key="5">
    <source>
        <dbReference type="PROSITE" id="PS51918"/>
    </source>
</evidence>
<accession>A0A173W702</accession>
<evidence type="ECO:0000256" key="4">
    <source>
        <dbReference type="ARBA" id="ARBA00023014"/>
    </source>
</evidence>
<evidence type="ECO:0000256" key="3">
    <source>
        <dbReference type="ARBA" id="ARBA00023004"/>
    </source>
</evidence>
<keyword evidence="1" id="KW-0949">S-adenosyl-L-methionine</keyword>
<protein>
    <submittedName>
        <fullName evidence="6">Probable molybdopterin cofactor synthesis protein A</fullName>
    </submittedName>
</protein>
<evidence type="ECO:0000256" key="2">
    <source>
        <dbReference type="ARBA" id="ARBA00022723"/>
    </source>
</evidence>
<name>A0A173W702_9FIRM</name>
<dbReference type="PROSITE" id="PS51918">
    <property type="entry name" value="RADICAL_SAM"/>
    <property type="match status" value="1"/>
</dbReference>
<dbReference type="GO" id="GO:0051536">
    <property type="term" value="F:iron-sulfur cluster binding"/>
    <property type="evidence" value="ECO:0007669"/>
    <property type="project" value="UniProtKB-KW"/>
</dbReference>
<gene>
    <name evidence="6" type="primary">moaA_1</name>
    <name evidence="6" type="ORF">ERS852385_00029</name>
</gene>
<dbReference type="CDD" id="cd01335">
    <property type="entry name" value="Radical_SAM"/>
    <property type="match status" value="1"/>
</dbReference>
<dbReference type="Pfam" id="PF04055">
    <property type="entry name" value="Radical_SAM"/>
    <property type="match status" value="1"/>
</dbReference>
<dbReference type="GO" id="GO:0003824">
    <property type="term" value="F:catalytic activity"/>
    <property type="evidence" value="ECO:0007669"/>
    <property type="project" value="InterPro"/>
</dbReference>
<dbReference type="InterPro" id="IPR007197">
    <property type="entry name" value="rSAM"/>
</dbReference>
<keyword evidence="4" id="KW-0411">Iron-sulfur</keyword>
<evidence type="ECO:0000313" key="7">
    <source>
        <dbReference type="Proteomes" id="UP000095546"/>
    </source>
</evidence>
<feature type="domain" description="Radical SAM core" evidence="5">
    <location>
        <begin position="23"/>
        <end position="220"/>
    </location>
</feature>
<dbReference type="PANTHER" id="PTHR11228">
    <property type="entry name" value="RADICAL SAM DOMAIN PROTEIN"/>
    <property type="match status" value="1"/>
</dbReference>
<dbReference type="PANTHER" id="PTHR11228:SF27">
    <property type="entry name" value="GLYCYL-RADICAL ENZYME ACTIVATING ENZYME MJ1227-RELATED"/>
    <property type="match status" value="1"/>
</dbReference>
<dbReference type="InterPro" id="IPR050377">
    <property type="entry name" value="Radical_SAM_PqqE_MftC-like"/>
</dbReference>